<dbReference type="Pfam" id="PF01084">
    <property type="entry name" value="Ribosomal_S18"/>
    <property type="match status" value="1"/>
</dbReference>
<dbReference type="RefSeq" id="XP_008330022.1">
    <property type="nucleotide sequence ID" value="XM_008331800.3"/>
</dbReference>
<dbReference type="GO" id="GO:0032543">
    <property type="term" value="P:mitochondrial translation"/>
    <property type="evidence" value="ECO:0007669"/>
    <property type="project" value="InterPro"/>
</dbReference>
<dbReference type="GO" id="GO:0005763">
    <property type="term" value="C:mitochondrial small ribosomal subunit"/>
    <property type="evidence" value="ECO:0007669"/>
    <property type="project" value="UniProtKB-ARBA"/>
</dbReference>
<dbReference type="InterPro" id="IPR036870">
    <property type="entry name" value="Ribosomal_bS18_sf"/>
</dbReference>
<dbReference type="KEGG" id="csem:103394475"/>
<evidence type="ECO:0000256" key="5">
    <source>
        <dbReference type="ARBA" id="ARBA00022980"/>
    </source>
</evidence>
<evidence type="ECO:0000256" key="4">
    <source>
        <dbReference type="ARBA" id="ARBA00022946"/>
    </source>
</evidence>
<dbReference type="GeneTree" id="ENSGT00390000010554"/>
<evidence type="ECO:0000256" key="9">
    <source>
        <dbReference type="ARBA" id="ARBA00035130"/>
    </source>
</evidence>
<dbReference type="AlphaFoldDB" id="A0A3P8WR23"/>
<dbReference type="Proteomes" id="UP000265120">
    <property type="component" value="Chromosome 18"/>
</dbReference>
<dbReference type="OMA" id="RSAYGVQ"/>
<accession>A0A3P8WR23</accession>
<evidence type="ECO:0000256" key="6">
    <source>
        <dbReference type="ARBA" id="ARBA00023128"/>
    </source>
</evidence>
<dbReference type="CTD" id="28973"/>
<dbReference type="FunFam" id="4.10.640.10:FF:000008">
    <property type="entry name" value="28S ribosomal protein S18b, mitochondrial"/>
    <property type="match status" value="1"/>
</dbReference>
<dbReference type="InParanoid" id="A0A3P8WR23"/>
<evidence type="ECO:0000256" key="7">
    <source>
        <dbReference type="ARBA" id="ARBA00023274"/>
    </source>
</evidence>
<evidence type="ECO:0000256" key="10">
    <source>
        <dbReference type="ARBA" id="ARBA00035515"/>
    </source>
</evidence>
<proteinExistence type="inferred from homology"/>
<protein>
    <recommendedName>
        <fullName evidence="9">Small ribosomal subunit protein mS40</fullName>
    </recommendedName>
    <alternativeName>
        <fullName evidence="8">28S ribosomal protein S18-2, mitochondrial</fullName>
    </alternativeName>
    <alternativeName>
        <fullName evidence="10">28S ribosomal protein S18b, mitochondrial</fullName>
    </alternativeName>
</protein>
<organism evidence="11 12">
    <name type="scientific">Cynoglossus semilaevis</name>
    <name type="common">Tongue sole</name>
    <dbReference type="NCBI Taxonomy" id="244447"/>
    <lineage>
        <taxon>Eukaryota</taxon>
        <taxon>Metazoa</taxon>
        <taxon>Chordata</taxon>
        <taxon>Craniata</taxon>
        <taxon>Vertebrata</taxon>
        <taxon>Euteleostomi</taxon>
        <taxon>Actinopterygii</taxon>
        <taxon>Neopterygii</taxon>
        <taxon>Teleostei</taxon>
        <taxon>Neoteleostei</taxon>
        <taxon>Acanthomorphata</taxon>
        <taxon>Carangaria</taxon>
        <taxon>Pleuronectiformes</taxon>
        <taxon>Pleuronectoidei</taxon>
        <taxon>Cynoglossidae</taxon>
        <taxon>Cynoglossinae</taxon>
        <taxon>Cynoglossus</taxon>
    </lineage>
</organism>
<evidence type="ECO:0000313" key="12">
    <source>
        <dbReference type="Proteomes" id="UP000265120"/>
    </source>
</evidence>
<dbReference type="PANTHER" id="PTHR13329">
    <property type="entry name" value="MITOCHONDRIAL RIBOSOMAL PROTEIN S18B"/>
    <property type="match status" value="1"/>
</dbReference>
<keyword evidence="3" id="KW-0597">Phosphoprotein</keyword>
<dbReference type="GO" id="GO:0003735">
    <property type="term" value="F:structural constituent of ribosome"/>
    <property type="evidence" value="ECO:0007669"/>
    <property type="project" value="InterPro"/>
</dbReference>
<keyword evidence="5" id="KW-0689">Ribosomal protein</keyword>
<evidence type="ECO:0000256" key="3">
    <source>
        <dbReference type="ARBA" id="ARBA00022553"/>
    </source>
</evidence>
<keyword evidence="6" id="KW-0496">Mitochondrion</keyword>
<dbReference type="InterPro" id="IPR001648">
    <property type="entry name" value="Ribosomal_bS18"/>
</dbReference>
<comment type="similarity">
    <text evidence="2">Belongs to the bacterial ribosomal protein bS18 family. Mitochondrion-specific ribosomal protein mS40 subfamily.</text>
</comment>
<dbReference type="PANTHER" id="PTHR13329:SF2">
    <property type="entry name" value="SMALL RIBOSOMAL SUBUNIT PROTEIN MS40"/>
    <property type="match status" value="1"/>
</dbReference>
<dbReference type="FunCoup" id="A0A3P8WR23">
    <property type="interactions" value="825"/>
</dbReference>
<comment type="subcellular location">
    <subcellularLocation>
        <location evidence="1">Mitochondrion</location>
    </subcellularLocation>
</comment>
<evidence type="ECO:0000256" key="8">
    <source>
        <dbReference type="ARBA" id="ARBA00032055"/>
    </source>
</evidence>
<keyword evidence="4" id="KW-0809">Transit peptide</keyword>
<reference evidence="11" key="2">
    <citation type="submission" date="2025-08" db="UniProtKB">
        <authorList>
            <consortium name="Ensembl"/>
        </authorList>
    </citation>
    <scope>IDENTIFICATION</scope>
</reference>
<dbReference type="STRING" id="244447.ENSCSEP00000029224"/>
<dbReference type="SUPFAM" id="SSF46911">
    <property type="entry name" value="Ribosomal protein S18"/>
    <property type="match status" value="1"/>
</dbReference>
<evidence type="ECO:0000313" key="11">
    <source>
        <dbReference type="Ensembl" id="ENSCSEP00000029224.1"/>
    </source>
</evidence>
<keyword evidence="7" id="KW-0687">Ribonucleoprotein</keyword>
<evidence type="ECO:0000256" key="2">
    <source>
        <dbReference type="ARBA" id="ARBA00006136"/>
    </source>
</evidence>
<dbReference type="GeneID" id="103394475"/>
<evidence type="ECO:0000256" key="1">
    <source>
        <dbReference type="ARBA" id="ARBA00004173"/>
    </source>
</evidence>
<sequence>MAASMQLIGNLLCRITPSILQPLRPFQSLQRIPGQPCLRTSPFMLPSHSFCNEASAEKAAKPKVVTSRYKDRPWDYLESEEYIEKYGTSSVWTGYRRNHKGGIPPQKTRKTCIRGVKVCGNPCPICRDPNIIVHHQNVKLLKQFINSETGIVYDPTRTGICMKQQKLLVKAVGTAKDHGFLTFQIPYVHFSEQDFSSSHDAVGKTPPPPSLSAGDSWYKWYGEIIPDETEVAKVKKIYADYLK</sequence>
<reference evidence="11 12" key="1">
    <citation type="journal article" date="2014" name="Nat. Genet.">
        <title>Whole-genome sequence of a flatfish provides insights into ZW sex chromosome evolution and adaptation to a benthic lifestyle.</title>
        <authorList>
            <person name="Chen S."/>
            <person name="Zhang G."/>
            <person name="Shao C."/>
            <person name="Huang Q."/>
            <person name="Liu G."/>
            <person name="Zhang P."/>
            <person name="Song W."/>
            <person name="An N."/>
            <person name="Chalopin D."/>
            <person name="Volff J.N."/>
            <person name="Hong Y."/>
            <person name="Li Q."/>
            <person name="Sha Z."/>
            <person name="Zhou H."/>
            <person name="Xie M."/>
            <person name="Yu Q."/>
            <person name="Liu Y."/>
            <person name="Xiang H."/>
            <person name="Wang N."/>
            <person name="Wu K."/>
            <person name="Yang C."/>
            <person name="Zhou Q."/>
            <person name="Liao X."/>
            <person name="Yang L."/>
            <person name="Hu Q."/>
            <person name="Zhang J."/>
            <person name="Meng L."/>
            <person name="Jin L."/>
            <person name="Tian Y."/>
            <person name="Lian J."/>
            <person name="Yang J."/>
            <person name="Miao G."/>
            <person name="Liu S."/>
            <person name="Liang Z."/>
            <person name="Yan F."/>
            <person name="Li Y."/>
            <person name="Sun B."/>
            <person name="Zhang H."/>
            <person name="Zhang J."/>
            <person name="Zhu Y."/>
            <person name="Du M."/>
            <person name="Zhao Y."/>
            <person name="Schartl M."/>
            <person name="Tang Q."/>
            <person name="Wang J."/>
        </authorList>
    </citation>
    <scope>NUCLEOTIDE SEQUENCE</scope>
</reference>
<name>A0A3P8WR23_CYNSE</name>
<keyword evidence="12" id="KW-1185">Reference proteome</keyword>
<dbReference type="InterPro" id="IPR040054">
    <property type="entry name" value="MRPS18B"/>
</dbReference>
<dbReference type="Gene3D" id="4.10.640.10">
    <property type="entry name" value="Ribosomal protein S18"/>
    <property type="match status" value="1"/>
</dbReference>
<dbReference type="Ensembl" id="ENSCSET00000029625.1">
    <property type="protein sequence ID" value="ENSCSEP00000029224.1"/>
    <property type="gene ID" value="ENSCSEG00000018717.1"/>
</dbReference>
<reference evidence="11" key="3">
    <citation type="submission" date="2025-09" db="UniProtKB">
        <authorList>
            <consortium name="Ensembl"/>
        </authorList>
    </citation>
    <scope>IDENTIFICATION</scope>
</reference>
<dbReference type="OrthoDB" id="21463at2759"/>